<dbReference type="GO" id="GO:0015104">
    <property type="term" value="F:antimonite transmembrane transporter activity"/>
    <property type="evidence" value="ECO:0007669"/>
    <property type="project" value="TreeGrafter"/>
</dbReference>
<keyword evidence="6 8" id="KW-1133">Transmembrane helix</keyword>
<dbReference type="PROSITE" id="PS51318">
    <property type="entry name" value="TAT"/>
    <property type="match status" value="1"/>
</dbReference>
<evidence type="ECO:0000256" key="8">
    <source>
        <dbReference type="SAM" id="Phobius"/>
    </source>
</evidence>
<dbReference type="Pfam" id="PF01758">
    <property type="entry name" value="SBF"/>
    <property type="match status" value="1"/>
</dbReference>
<sequence>MTRAGLERHQVLVYLAAILAGLAIGGLFPAAAPAFEALVWPALGVLLYATFTQVPLTRLSGALRDRRFMAAVLAGNFLLVPVLVWGLLAIAPGDAAIRLGIAMVLLAPCTDWYITFTHLSGGDTRRAIAVTPVNLIVQIAVLPFYLWLFLGDSFLELLTAGRIATVFVILIVLPLLVASAMQRWAERRAGRQRIIAETAWLPVPLLGLVVFLIAASQVHVVLDALSVLWGVAGLFAAFLVVATLAGAALGRIARLTAPAARALIFSLGTRNSFVVLPLALALAPRWQTATIVIVVQSLVELFGMIVCLWIVPRWLAPDTLPGLAPVNPRNTPPG</sequence>
<feature type="transmembrane region" description="Helical" evidence="8">
    <location>
        <begin position="199"/>
        <end position="222"/>
    </location>
</feature>
<dbReference type="Gene3D" id="1.20.1530.20">
    <property type="match status" value="1"/>
</dbReference>
<dbReference type="GO" id="GO:0015297">
    <property type="term" value="F:antiporter activity"/>
    <property type="evidence" value="ECO:0007669"/>
    <property type="project" value="InterPro"/>
</dbReference>
<name>A0A4R3MJV5_9HYPH</name>
<dbReference type="InterPro" id="IPR006311">
    <property type="entry name" value="TAT_signal"/>
</dbReference>
<keyword evidence="5 8" id="KW-0812">Transmembrane</keyword>
<evidence type="ECO:0000256" key="3">
    <source>
        <dbReference type="ARBA" id="ARBA00022448"/>
    </source>
</evidence>
<feature type="transmembrane region" description="Helical" evidence="8">
    <location>
        <begin position="160"/>
        <end position="178"/>
    </location>
</feature>
<gene>
    <name evidence="9" type="ORF">EDC22_101503</name>
</gene>
<dbReference type="GO" id="GO:0015105">
    <property type="term" value="F:arsenite transmembrane transporter activity"/>
    <property type="evidence" value="ECO:0007669"/>
    <property type="project" value="TreeGrafter"/>
</dbReference>
<feature type="transmembrane region" description="Helical" evidence="8">
    <location>
        <begin position="262"/>
        <end position="283"/>
    </location>
</feature>
<keyword evidence="3" id="KW-0813">Transport</keyword>
<dbReference type="Proteomes" id="UP000295678">
    <property type="component" value="Unassembled WGS sequence"/>
</dbReference>
<feature type="transmembrane region" description="Helical" evidence="8">
    <location>
        <begin position="68"/>
        <end position="90"/>
    </location>
</feature>
<evidence type="ECO:0000256" key="4">
    <source>
        <dbReference type="ARBA" id="ARBA00022475"/>
    </source>
</evidence>
<proteinExistence type="inferred from homology"/>
<feature type="transmembrane region" description="Helical" evidence="8">
    <location>
        <begin position="38"/>
        <end position="56"/>
    </location>
</feature>
<feature type="transmembrane region" description="Helical" evidence="8">
    <location>
        <begin position="228"/>
        <end position="250"/>
    </location>
</feature>
<keyword evidence="7 8" id="KW-0472">Membrane</keyword>
<evidence type="ECO:0000256" key="6">
    <source>
        <dbReference type="ARBA" id="ARBA00022989"/>
    </source>
</evidence>
<dbReference type="GO" id="GO:0005886">
    <property type="term" value="C:plasma membrane"/>
    <property type="evidence" value="ECO:0007669"/>
    <property type="project" value="UniProtKB-SubCell"/>
</dbReference>
<feature type="transmembrane region" description="Helical" evidence="8">
    <location>
        <begin position="96"/>
        <end position="115"/>
    </location>
</feature>
<dbReference type="PANTHER" id="PTHR43057:SF1">
    <property type="entry name" value="ARSENICAL-RESISTANCE PROTEIN 3"/>
    <property type="match status" value="1"/>
</dbReference>
<feature type="transmembrane region" description="Helical" evidence="8">
    <location>
        <begin position="12"/>
        <end position="32"/>
    </location>
</feature>
<comment type="similarity">
    <text evidence="2">Belongs to the arsenical resistance-3 (ACR3) (TC 2.A.59) family.</text>
</comment>
<dbReference type="OrthoDB" id="3254016at2"/>
<reference evidence="9 10" key="1">
    <citation type="submission" date="2019-03" db="EMBL/GenBank/DDBJ databases">
        <title>Genomic Encyclopedia of Type Strains, Phase IV (KMG-IV): sequencing the most valuable type-strain genomes for metagenomic binning, comparative biology and taxonomic classification.</title>
        <authorList>
            <person name="Goeker M."/>
        </authorList>
    </citation>
    <scope>NUCLEOTIDE SEQUENCE [LARGE SCALE GENOMIC DNA]</scope>
    <source>
        <strain evidence="9 10">DSM 19345</strain>
    </source>
</reference>
<accession>A0A4R3MJV5</accession>
<dbReference type="PANTHER" id="PTHR43057">
    <property type="entry name" value="ARSENITE EFFLUX TRANSPORTER"/>
    <property type="match status" value="1"/>
</dbReference>
<feature type="transmembrane region" description="Helical" evidence="8">
    <location>
        <begin position="127"/>
        <end position="148"/>
    </location>
</feature>
<organism evidence="9 10">
    <name type="scientific">Tepidamorphus gemmatus</name>
    <dbReference type="NCBI Taxonomy" id="747076"/>
    <lineage>
        <taxon>Bacteria</taxon>
        <taxon>Pseudomonadati</taxon>
        <taxon>Pseudomonadota</taxon>
        <taxon>Alphaproteobacteria</taxon>
        <taxon>Hyphomicrobiales</taxon>
        <taxon>Tepidamorphaceae</taxon>
        <taxon>Tepidamorphus</taxon>
    </lineage>
</organism>
<evidence type="ECO:0000256" key="5">
    <source>
        <dbReference type="ARBA" id="ARBA00022692"/>
    </source>
</evidence>
<evidence type="ECO:0000256" key="7">
    <source>
        <dbReference type="ARBA" id="ARBA00023136"/>
    </source>
</evidence>
<feature type="transmembrane region" description="Helical" evidence="8">
    <location>
        <begin position="289"/>
        <end position="311"/>
    </location>
</feature>
<comment type="caution">
    <text evidence="9">The sequence shown here is derived from an EMBL/GenBank/DDBJ whole genome shotgun (WGS) entry which is preliminary data.</text>
</comment>
<dbReference type="AlphaFoldDB" id="A0A4R3MJV5"/>
<keyword evidence="4" id="KW-1003">Cell membrane</keyword>
<evidence type="ECO:0000313" key="10">
    <source>
        <dbReference type="Proteomes" id="UP000295678"/>
    </source>
</evidence>
<dbReference type="InterPro" id="IPR004706">
    <property type="entry name" value="Arsenical-R_Acr3"/>
</dbReference>
<comment type="subcellular location">
    <subcellularLocation>
        <location evidence="1">Cell membrane</location>
        <topology evidence="1">Multi-pass membrane protein</topology>
    </subcellularLocation>
</comment>
<evidence type="ECO:0000256" key="1">
    <source>
        <dbReference type="ARBA" id="ARBA00004651"/>
    </source>
</evidence>
<dbReference type="EMBL" id="SMAK01000001">
    <property type="protein sequence ID" value="TCT13633.1"/>
    <property type="molecule type" value="Genomic_DNA"/>
</dbReference>
<protein>
    <submittedName>
        <fullName evidence="9">ACR3 family arsenite efflux pump ArsB</fullName>
    </submittedName>
</protein>
<dbReference type="RefSeq" id="WP_132804998.1">
    <property type="nucleotide sequence ID" value="NZ_SMAK01000001.1"/>
</dbReference>
<evidence type="ECO:0000256" key="2">
    <source>
        <dbReference type="ARBA" id="ARBA00010110"/>
    </source>
</evidence>
<dbReference type="InterPro" id="IPR002657">
    <property type="entry name" value="BilAc:Na_symport/Acr3"/>
</dbReference>
<dbReference type="InterPro" id="IPR038770">
    <property type="entry name" value="Na+/solute_symporter_sf"/>
</dbReference>
<keyword evidence="10" id="KW-1185">Reference proteome</keyword>
<evidence type="ECO:0000313" key="9">
    <source>
        <dbReference type="EMBL" id="TCT13633.1"/>
    </source>
</evidence>